<evidence type="ECO:0000313" key="3">
    <source>
        <dbReference type="Proteomes" id="UP001415169"/>
    </source>
</evidence>
<dbReference type="SUPFAM" id="SSF55729">
    <property type="entry name" value="Acyl-CoA N-acyltransferases (Nat)"/>
    <property type="match status" value="1"/>
</dbReference>
<reference evidence="2" key="2">
    <citation type="submission" date="2023-12" db="EMBL/GenBank/DDBJ databases">
        <authorList>
            <person name="Sun Q."/>
            <person name="Inoue M."/>
        </authorList>
    </citation>
    <scope>NUCLEOTIDE SEQUENCE</scope>
    <source>
        <strain evidence="2">JCM 17590</strain>
    </source>
</reference>
<proteinExistence type="predicted"/>
<name>A0ABP7ZMJ0_9MICO</name>
<keyword evidence="3" id="KW-1185">Reference proteome</keyword>
<evidence type="ECO:0000313" key="2">
    <source>
        <dbReference type="EMBL" id="GAA4164639.1"/>
    </source>
</evidence>
<reference evidence="2" key="1">
    <citation type="journal article" date="2014" name="Int. J. Syst. Evol. Microbiol.">
        <title>Complete genome of a new Firmicutes species belonging to the dominant human colonic microbiota ('Ruminococcus bicirculans') reveals two chromosomes and a selective capacity to utilize plant glucans.</title>
        <authorList>
            <consortium name="NISC Comparative Sequencing Program"/>
            <person name="Wegmann U."/>
            <person name="Louis P."/>
            <person name="Goesmann A."/>
            <person name="Henrissat B."/>
            <person name="Duncan S.H."/>
            <person name="Flint H.J."/>
        </authorList>
    </citation>
    <scope>NUCLEOTIDE SEQUENCE</scope>
    <source>
        <strain evidence="2">JCM 17590</strain>
    </source>
</reference>
<dbReference type="EMBL" id="BAABBV010000002">
    <property type="protein sequence ID" value="GAA4164639.1"/>
    <property type="molecule type" value="Genomic_DNA"/>
</dbReference>
<sequence length="195" mass="21341">MTVEVVPATLERFDDVAALLAPSRPGTPACWCLSCRVDSHERGLLRTEPQRRERMRQLTAEPIAPGMLAYVDGSPAGWVNFGPRQAIGRLQRSRTILPVDDVPVWSVLCFVIATAHRRRGLMRELLRGATQYAREHGAPAIEGYPVDTEGRRLSGTLLFVGVASAFAAEGFEVIGETNATSAGRTRLVMRKSLVS</sequence>
<accession>A0ABP7ZMJ0</accession>
<gene>
    <name evidence="2" type="ORF">GCM10022286_26660</name>
</gene>
<organism evidence="2 3">
    <name type="scientific">Gryllotalpicola daejeonensis</name>
    <dbReference type="NCBI Taxonomy" id="993087"/>
    <lineage>
        <taxon>Bacteria</taxon>
        <taxon>Bacillati</taxon>
        <taxon>Actinomycetota</taxon>
        <taxon>Actinomycetes</taxon>
        <taxon>Micrococcales</taxon>
        <taxon>Microbacteriaceae</taxon>
        <taxon>Gryllotalpicola</taxon>
    </lineage>
</organism>
<feature type="domain" description="N-acetyltransferase" evidence="1">
    <location>
        <begin position="3"/>
        <end position="194"/>
    </location>
</feature>
<dbReference type="Proteomes" id="UP001415169">
    <property type="component" value="Unassembled WGS sequence"/>
</dbReference>
<dbReference type="InterPro" id="IPR016181">
    <property type="entry name" value="Acyl_CoA_acyltransferase"/>
</dbReference>
<evidence type="ECO:0000259" key="1">
    <source>
        <dbReference type="PROSITE" id="PS51186"/>
    </source>
</evidence>
<dbReference type="PROSITE" id="PS51186">
    <property type="entry name" value="GNAT"/>
    <property type="match status" value="1"/>
</dbReference>
<dbReference type="CDD" id="cd04301">
    <property type="entry name" value="NAT_SF"/>
    <property type="match status" value="1"/>
</dbReference>
<dbReference type="RefSeq" id="WP_344792371.1">
    <property type="nucleotide sequence ID" value="NZ_BAABBV010000002.1"/>
</dbReference>
<dbReference type="Gene3D" id="3.40.630.30">
    <property type="match status" value="1"/>
</dbReference>
<comment type="caution">
    <text evidence="2">The sequence shown here is derived from an EMBL/GenBank/DDBJ whole genome shotgun (WGS) entry which is preliminary data.</text>
</comment>
<dbReference type="InterPro" id="IPR000182">
    <property type="entry name" value="GNAT_dom"/>
</dbReference>
<dbReference type="Pfam" id="PF00583">
    <property type="entry name" value="Acetyltransf_1"/>
    <property type="match status" value="1"/>
</dbReference>
<protein>
    <submittedName>
        <fullName evidence="2">GNAT family N-acetyltransferase</fullName>
    </submittedName>
</protein>